<dbReference type="AlphaFoldDB" id="A0A7M5WU70"/>
<dbReference type="Gene3D" id="3.60.10.10">
    <property type="entry name" value="Endonuclease/exonuclease/phosphatase"/>
    <property type="match status" value="1"/>
</dbReference>
<dbReference type="EnsemblMetazoa" id="CLYHEMT013108.1">
    <property type="protein sequence ID" value="CLYHEMP013108.1"/>
    <property type="gene ID" value="CLYHEMG013108"/>
</dbReference>
<evidence type="ECO:0000313" key="2">
    <source>
        <dbReference type="Proteomes" id="UP000594262"/>
    </source>
</evidence>
<name>A0A7M5WU70_9CNID</name>
<keyword evidence="2" id="KW-1185">Reference proteome</keyword>
<sequence>MTRFTVMNLNFSLLQHNLTTNDKSLKNYIKDRIIHERPDIIFLQRVHQVNLASLIRDRDLYYSYYSRTTKRGFSAVMVNSRSFEIQILNRDHLKQGKPEERRNVFNGISCIKLVNKTLGFQLYVASWQGNILQSSLSGKDILDESYLLTKLMKTVSGGSPWLIGGCFQDENQNIESRFLVGMDGNSSKRLRVDQIKQTSDEDFMQNFPIVAHLSLLDQ</sequence>
<dbReference type="InterPro" id="IPR036691">
    <property type="entry name" value="Endo/exonu/phosph_ase_sf"/>
</dbReference>
<evidence type="ECO:0008006" key="3">
    <source>
        <dbReference type="Google" id="ProtNLM"/>
    </source>
</evidence>
<proteinExistence type="predicted"/>
<dbReference type="Proteomes" id="UP000594262">
    <property type="component" value="Unplaced"/>
</dbReference>
<organism evidence="1 2">
    <name type="scientific">Clytia hemisphaerica</name>
    <dbReference type="NCBI Taxonomy" id="252671"/>
    <lineage>
        <taxon>Eukaryota</taxon>
        <taxon>Metazoa</taxon>
        <taxon>Cnidaria</taxon>
        <taxon>Hydrozoa</taxon>
        <taxon>Hydroidolina</taxon>
        <taxon>Leptothecata</taxon>
        <taxon>Obeliida</taxon>
        <taxon>Clytiidae</taxon>
        <taxon>Clytia</taxon>
    </lineage>
</organism>
<evidence type="ECO:0000313" key="1">
    <source>
        <dbReference type="EnsemblMetazoa" id="CLYHEMP013108.1"/>
    </source>
</evidence>
<dbReference type="SUPFAM" id="SSF56219">
    <property type="entry name" value="DNase I-like"/>
    <property type="match status" value="1"/>
</dbReference>
<protein>
    <recommendedName>
        <fullName evidence="3">Endonuclease/exonuclease/phosphatase domain-containing protein</fullName>
    </recommendedName>
</protein>
<accession>A0A7M5WU70</accession>
<reference evidence="1" key="1">
    <citation type="submission" date="2021-01" db="UniProtKB">
        <authorList>
            <consortium name="EnsemblMetazoa"/>
        </authorList>
    </citation>
    <scope>IDENTIFICATION</scope>
</reference>